<dbReference type="InterPro" id="IPR009011">
    <property type="entry name" value="Man6P_isomerase_rcpt-bd_dom_sf"/>
</dbReference>
<feature type="transmembrane region" description="Helical" evidence="9">
    <location>
        <begin position="349"/>
        <end position="370"/>
    </location>
</feature>
<dbReference type="Gene3D" id="2.70.130.10">
    <property type="entry name" value="Mannose-6-phosphate receptor binding domain"/>
    <property type="match status" value="1"/>
</dbReference>
<evidence type="ECO:0000256" key="9">
    <source>
        <dbReference type="SAM" id="Phobius"/>
    </source>
</evidence>
<keyword evidence="6 9" id="KW-0472">Membrane</keyword>
<dbReference type="FunCoup" id="A0A151GH92">
    <property type="interactions" value="186"/>
</dbReference>
<comment type="subcellular location">
    <subcellularLocation>
        <location evidence="1">Endomembrane system</location>
    </subcellularLocation>
</comment>
<dbReference type="GO" id="GO:0010008">
    <property type="term" value="C:endosome membrane"/>
    <property type="evidence" value="ECO:0007669"/>
    <property type="project" value="UniProtKB-SubCell"/>
</dbReference>
<dbReference type="GO" id="GO:0000139">
    <property type="term" value="C:Golgi membrane"/>
    <property type="evidence" value="ECO:0007669"/>
    <property type="project" value="UniProtKB-SubCell"/>
</dbReference>
<keyword evidence="4" id="KW-0732">Signal</keyword>
<evidence type="ECO:0000256" key="7">
    <source>
        <dbReference type="ARBA" id="ARBA00023157"/>
    </source>
</evidence>
<dbReference type="STRING" id="98403.A0A151GH92"/>
<dbReference type="RefSeq" id="XP_040655816.1">
    <property type="nucleotide sequence ID" value="XM_040800783.1"/>
</dbReference>
<evidence type="ECO:0000256" key="6">
    <source>
        <dbReference type="ARBA" id="ARBA00023136"/>
    </source>
</evidence>
<proteinExistence type="predicted"/>
<evidence type="ECO:0000256" key="4">
    <source>
        <dbReference type="ARBA" id="ARBA00022729"/>
    </source>
</evidence>
<sequence length="406" mass="43764">MLAALAAVVDVGPAAVDIVAPEARDPDGPNLHLHRVMRIQSAGRILFFSASALVSRLDIPPPLLSSLDLSSMMHFPIAALLLAAAIVGAAEEVSTNTQVPSCTATSSTGSGAFFDLRPDMAAKGKTGLASDYSSKGKDYGKNFTLNICGAVVKPVKDVIGLDKDRWANVSAYYVSHGNIYSIGSQSMNLISRGSKLVLQYTGGSPCGPKSRKGSRAVKTLLAPQAPQAQAQAHEVETLERKVKDDEKGWTRQKSTTISFHCDRDRTSTQTMISFVGTDPDECAYFFEARSVHACAHAEPHKPGSVGPGSVFGIILLVAVLVYALGGVFYNRTVANARGWRQLPNYSLWAGIWGFISDMGVILFSTCTRCIPRRRGYNSLNADAHGRNRSSEAENRLIDQLDEEWDD</sequence>
<feature type="domain" description="MRH" evidence="10">
    <location>
        <begin position="100"/>
        <end position="296"/>
    </location>
</feature>
<evidence type="ECO:0000259" key="10">
    <source>
        <dbReference type="PROSITE" id="PS51914"/>
    </source>
</evidence>
<dbReference type="GO" id="GO:0007034">
    <property type="term" value="P:vacuolar transport"/>
    <property type="evidence" value="ECO:0007669"/>
    <property type="project" value="TreeGrafter"/>
</dbReference>
<evidence type="ECO:0000313" key="12">
    <source>
        <dbReference type="Proteomes" id="UP000076580"/>
    </source>
</evidence>
<feature type="transmembrane region" description="Helical" evidence="9">
    <location>
        <begin position="310"/>
        <end position="329"/>
    </location>
</feature>
<dbReference type="AlphaFoldDB" id="A0A151GH92"/>
<gene>
    <name evidence="11" type="ORF">DCS_03464</name>
</gene>
<accession>A0A151GH92</accession>
<dbReference type="Proteomes" id="UP000076580">
    <property type="component" value="Chromosome 02"/>
</dbReference>
<dbReference type="Pfam" id="PF02157">
    <property type="entry name" value="Man-6-P_recep"/>
    <property type="match status" value="1"/>
</dbReference>
<comment type="caution">
    <text evidence="11">The sequence shown here is derived from an EMBL/GenBank/DDBJ whole genome shotgun (WGS) entry which is preliminary data.</text>
</comment>
<dbReference type="EMBL" id="LAYC01000002">
    <property type="protein sequence ID" value="KYK56464.1"/>
    <property type="molecule type" value="Genomic_DNA"/>
</dbReference>
<dbReference type="InterPro" id="IPR028927">
    <property type="entry name" value="Man-6-P_rcpt"/>
</dbReference>
<protein>
    <submittedName>
        <fullName evidence="11">Mannose-6-phosphate receptor, binding protein</fullName>
    </submittedName>
</protein>
<evidence type="ECO:0000313" key="11">
    <source>
        <dbReference type="EMBL" id="KYK56464.1"/>
    </source>
</evidence>
<dbReference type="GO" id="GO:0005770">
    <property type="term" value="C:late endosome"/>
    <property type="evidence" value="ECO:0007669"/>
    <property type="project" value="TreeGrafter"/>
</dbReference>
<evidence type="ECO:0000256" key="2">
    <source>
        <dbReference type="ARBA" id="ARBA00022448"/>
    </source>
</evidence>
<dbReference type="SUPFAM" id="SSF50911">
    <property type="entry name" value="Mannose 6-phosphate receptor domain"/>
    <property type="match status" value="1"/>
</dbReference>
<evidence type="ECO:0000256" key="3">
    <source>
        <dbReference type="ARBA" id="ARBA00022692"/>
    </source>
</evidence>
<reference evidence="11 12" key="1">
    <citation type="journal article" date="2016" name="Sci. Rep.">
        <title>Insights into Adaptations to a Near-Obligate Nematode Endoparasitic Lifestyle from the Finished Genome of Drechmeria coniospora.</title>
        <authorList>
            <person name="Zhang L."/>
            <person name="Zhou Z."/>
            <person name="Guo Q."/>
            <person name="Fokkens L."/>
            <person name="Miskei M."/>
            <person name="Pocsi I."/>
            <person name="Zhang W."/>
            <person name="Chen M."/>
            <person name="Wang L."/>
            <person name="Sun Y."/>
            <person name="Donzelli B.G."/>
            <person name="Gibson D.M."/>
            <person name="Nelson D.R."/>
            <person name="Luo J.G."/>
            <person name="Rep M."/>
            <person name="Liu H."/>
            <person name="Yang S."/>
            <person name="Wang J."/>
            <person name="Krasnoff S.B."/>
            <person name="Xu Y."/>
            <person name="Molnar I."/>
            <person name="Lin M."/>
        </authorList>
    </citation>
    <scope>NUCLEOTIDE SEQUENCE [LARGE SCALE GENOMIC DNA]</scope>
    <source>
        <strain evidence="11 12">ARSEF 6962</strain>
    </source>
</reference>
<keyword evidence="11" id="KW-0675">Receptor</keyword>
<evidence type="ECO:0000256" key="8">
    <source>
        <dbReference type="ARBA" id="ARBA00023180"/>
    </source>
</evidence>
<dbReference type="PROSITE" id="PS51914">
    <property type="entry name" value="MRH"/>
    <property type="match status" value="1"/>
</dbReference>
<keyword evidence="7" id="KW-1015">Disulfide bond</keyword>
<dbReference type="InParanoid" id="A0A151GH92"/>
<dbReference type="PANTHER" id="PTHR15071:SF0">
    <property type="entry name" value="MANNOSE 6-PHOSPHATE RECEPTOR-LIKE PROTEIN 1"/>
    <property type="match status" value="1"/>
</dbReference>
<keyword evidence="2" id="KW-0813">Transport</keyword>
<keyword evidence="8" id="KW-0325">Glycoprotein</keyword>
<keyword evidence="5 9" id="KW-1133">Transmembrane helix</keyword>
<evidence type="ECO:0000256" key="1">
    <source>
        <dbReference type="ARBA" id="ARBA00004308"/>
    </source>
</evidence>
<evidence type="ECO:0000256" key="5">
    <source>
        <dbReference type="ARBA" id="ARBA00022989"/>
    </source>
</evidence>
<dbReference type="PANTHER" id="PTHR15071">
    <property type="entry name" value="MANNOSE-6-PHOSPHATE RECEPTOR FAMILY MEMBER"/>
    <property type="match status" value="1"/>
</dbReference>
<organism evidence="11 12">
    <name type="scientific">Drechmeria coniospora</name>
    <name type="common">Nematophagous fungus</name>
    <name type="synonym">Meria coniospora</name>
    <dbReference type="NCBI Taxonomy" id="98403"/>
    <lineage>
        <taxon>Eukaryota</taxon>
        <taxon>Fungi</taxon>
        <taxon>Dikarya</taxon>
        <taxon>Ascomycota</taxon>
        <taxon>Pezizomycotina</taxon>
        <taxon>Sordariomycetes</taxon>
        <taxon>Hypocreomycetidae</taxon>
        <taxon>Hypocreales</taxon>
        <taxon>Ophiocordycipitaceae</taxon>
        <taxon>Drechmeria</taxon>
    </lineage>
</organism>
<keyword evidence="3 9" id="KW-0812">Transmembrane</keyword>
<dbReference type="GeneID" id="63716107"/>
<keyword evidence="12" id="KW-1185">Reference proteome</keyword>
<dbReference type="InterPro" id="IPR044865">
    <property type="entry name" value="MRH_dom"/>
</dbReference>
<name>A0A151GH92_DRECN</name>